<feature type="region of interest" description="Disordered" evidence="1">
    <location>
        <begin position="27"/>
        <end position="76"/>
    </location>
</feature>
<feature type="compositionally biased region" description="Low complexity" evidence="1">
    <location>
        <begin position="55"/>
        <end position="75"/>
    </location>
</feature>
<dbReference type="OrthoDB" id="5555533at2759"/>
<organism evidence="3 4">
    <name type="scientific">Coemansia brasiliensis</name>
    <dbReference type="NCBI Taxonomy" id="2650707"/>
    <lineage>
        <taxon>Eukaryota</taxon>
        <taxon>Fungi</taxon>
        <taxon>Fungi incertae sedis</taxon>
        <taxon>Zoopagomycota</taxon>
        <taxon>Kickxellomycotina</taxon>
        <taxon>Kickxellomycetes</taxon>
        <taxon>Kickxellales</taxon>
        <taxon>Kickxellaceae</taxon>
        <taxon>Coemansia</taxon>
    </lineage>
</organism>
<reference evidence="3" key="1">
    <citation type="submission" date="2022-07" db="EMBL/GenBank/DDBJ databases">
        <title>Phylogenomic reconstructions and comparative analyses of Kickxellomycotina fungi.</title>
        <authorList>
            <person name="Reynolds N.K."/>
            <person name="Stajich J.E."/>
            <person name="Barry K."/>
            <person name="Grigoriev I.V."/>
            <person name="Crous P."/>
            <person name="Smith M.E."/>
        </authorList>
    </citation>
    <scope>NUCLEOTIDE SEQUENCE</scope>
    <source>
        <strain evidence="3">NRRL 1566</strain>
    </source>
</reference>
<evidence type="ECO:0000313" key="4">
    <source>
        <dbReference type="Proteomes" id="UP001139887"/>
    </source>
</evidence>
<dbReference type="GO" id="GO:0045040">
    <property type="term" value="P:protein insertion into mitochondrial outer membrane"/>
    <property type="evidence" value="ECO:0007669"/>
    <property type="project" value="InterPro"/>
</dbReference>
<evidence type="ECO:0000256" key="1">
    <source>
        <dbReference type="SAM" id="MobiDB-lite"/>
    </source>
</evidence>
<comment type="caution">
    <text evidence="3">The sequence shown here is derived from an EMBL/GenBank/DDBJ whole genome shotgun (WGS) entry which is preliminary data.</text>
</comment>
<keyword evidence="2" id="KW-0472">Membrane</keyword>
<name>A0A9W8M268_9FUNG</name>
<sequence>MDFRDKDGYFQQDVLQVLGRSSLTESSIDDKAGLGQSSTLLGEPAYGSLRSGNFDASSTTSSSTSESTEDSSIADSEWEDTKRLLYTALVGTLLPLVFRYVGRRTTFSMWTQFLHSYFKS</sequence>
<dbReference type="Pfam" id="PF19117">
    <property type="entry name" value="Mim2"/>
    <property type="match status" value="1"/>
</dbReference>
<keyword evidence="2" id="KW-0812">Transmembrane</keyword>
<evidence type="ECO:0000313" key="3">
    <source>
        <dbReference type="EMBL" id="KAJ2851294.1"/>
    </source>
</evidence>
<dbReference type="Proteomes" id="UP001139887">
    <property type="component" value="Unassembled WGS sequence"/>
</dbReference>
<feature type="transmembrane region" description="Helical" evidence="2">
    <location>
        <begin position="84"/>
        <end position="102"/>
    </location>
</feature>
<evidence type="ECO:0000256" key="2">
    <source>
        <dbReference type="SAM" id="Phobius"/>
    </source>
</evidence>
<gene>
    <name evidence="3" type="ORF">IWW36_001191</name>
</gene>
<dbReference type="GO" id="GO:0070096">
    <property type="term" value="P:mitochondrial outer membrane translocase complex assembly"/>
    <property type="evidence" value="ECO:0007669"/>
    <property type="project" value="InterPro"/>
</dbReference>
<proteinExistence type="predicted"/>
<protein>
    <submittedName>
        <fullName evidence="3">Uncharacterized protein</fullName>
    </submittedName>
</protein>
<dbReference type="EMBL" id="JANBUW010000014">
    <property type="protein sequence ID" value="KAJ2851294.1"/>
    <property type="molecule type" value="Genomic_DNA"/>
</dbReference>
<dbReference type="GO" id="GO:0005739">
    <property type="term" value="C:mitochondrion"/>
    <property type="evidence" value="ECO:0007669"/>
    <property type="project" value="GOC"/>
</dbReference>
<accession>A0A9W8M268</accession>
<dbReference type="InterPro" id="IPR037652">
    <property type="entry name" value="Mim2"/>
</dbReference>
<keyword evidence="4" id="KW-1185">Reference proteome</keyword>
<dbReference type="AlphaFoldDB" id="A0A9W8M268"/>
<keyword evidence="2" id="KW-1133">Transmembrane helix</keyword>